<evidence type="ECO:0000313" key="2">
    <source>
        <dbReference type="EMBL" id="SHF96727.1"/>
    </source>
</evidence>
<dbReference type="Proteomes" id="UP000184509">
    <property type="component" value="Unassembled WGS sequence"/>
</dbReference>
<feature type="transmembrane region" description="Helical" evidence="1">
    <location>
        <begin position="16"/>
        <end position="38"/>
    </location>
</feature>
<organism evidence="2 3">
    <name type="scientific">Bacteroides luti</name>
    <dbReference type="NCBI Taxonomy" id="1297750"/>
    <lineage>
        <taxon>Bacteria</taxon>
        <taxon>Pseudomonadati</taxon>
        <taxon>Bacteroidota</taxon>
        <taxon>Bacteroidia</taxon>
        <taxon>Bacteroidales</taxon>
        <taxon>Bacteroidaceae</taxon>
        <taxon>Bacteroides</taxon>
    </lineage>
</organism>
<keyword evidence="1" id="KW-0472">Membrane</keyword>
<sequence>QKGQAGWEDIKPVATFSGISLLILPLLIRLDYYIIVILKQALLKMEDNTMRSRNK</sequence>
<feature type="non-terminal residue" evidence="2">
    <location>
        <position position="1"/>
    </location>
</feature>
<name>A0A1M5FYU2_9BACE</name>
<reference evidence="2 3" key="1">
    <citation type="submission" date="2016-11" db="EMBL/GenBank/DDBJ databases">
        <authorList>
            <person name="Jaros S."/>
            <person name="Januszkiewicz K."/>
            <person name="Wedrychowicz H."/>
        </authorList>
    </citation>
    <scope>NUCLEOTIDE SEQUENCE [LARGE SCALE GENOMIC DNA]</scope>
    <source>
        <strain evidence="2 3">DSM 26991</strain>
    </source>
</reference>
<gene>
    <name evidence="2" type="ORF">SAMN05444405_11856</name>
</gene>
<keyword evidence="1" id="KW-0812">Transmembrane</keyword>
<evidence type="ECO:0000313" key="3">
    <source>
        <dbReference type="Proteomes" id="UP000184509"/>
    </source>
</evidence>
<evidence type="ECO:0000256" key="1">
    <source>
        <dbReference type="SAM" id="Phobius"/>
    </source>
</evidence>
<dbReference type="EMBL" id="FQTV01000018">
    <property type="protein sequence ID" value="SHF96727.1"/>
    <property type="molecule type" value="Genomic_DNA"/>
</dbReference>
<keyword evidence="1" id="KW-1133">Transmembrane helix</keyword>
<protein>
    <submittedName>
        <fullName evidence="2">Uncharacterized protein</fullName>
    </submittedName>
</protein>
<keyword evidence="3" id="KW-1185">Reference proteome</keyword>
<dbReference type="AlphaFoldDB" id="A0A1M5FYU2"/>
<accession>A0A1M5FYU2</accession>
<proteinExistence type="predicted"/>